<comment type="subcellular location">
    <subcellularLocation>
        <location evidence="1">Membrane</location>
        <topology evidence="1">Multi-pass membrane protein</topology>
    </subcellularLocation>
</comment>
<evidence type="ECO:0000256" key="4">
    <source>
        <dbReference type="SAM" id="MobiDB-lite"/>
    </source>
</evidence>
<dbReference type="PANTHER" id="PTHR46080">
    <property type="entry name" value="MITOCHONDRIAL SUBSTRATE CARRIER FAMILY PROTEIN J"/>
    <property type="match status" value="1"/>
</dbReference>
<keyword evidence="5" id="KW-1133">Transmembrane helix</keyword>
<dbReference type="PANTHER" id="PTHR46080:SF8">
    <property type="entry name" value="SOLUTE CARRIER FAMILY 25 MEMBER 44-LIKE"/>
    <property type="match status" value="1"/>
</dbReference>
<evidence type="ECO:0000256" key="5">
    <source>
        <dbReference type="SAM" id="Phobius"/>
    </source>
</evidence>
<dbReference type="InterPro" id="IPR023395">
    <property type="entry name" value="MCP_dom_sf"/>
</dbReference>
<gene>
    <name evidence="6" type="ORF">Nepgr_019423</name>
</gene>
<dbReference type="AlphaFoldDB" id="A0AAD3SVW5"/>
<evidence type="ECO:0000313" key="7">
    <source>
        <dbReference type="Proteomes" id="UP001279734"/>
    </source>
</evidence>
<proteinExistence type="predicted"/>
<dbReference type="GO" id="GO:0016020">
    <property type="term" value="C:membrane"/>
    <property type="evidence" value="ECO:0007669"/>
    <property type="project" value="UniProtKB-SubCell"/>
</dbReference>
<keyword evidence="3 5" id="KW-0472">Membrane</keyword>
<organism evidence="6 7">
    <name type="scientific">Nepenthes gracilis</name>
    <name type="common">Slender pitcher plant</name>
    <dbReference type="NCBI Taxonomy" id="150966"/>
    <lineage>
        <taxon>Eukaryota</taxon>
        <taxon>Viridiplantae</taxon>
        <taxon>Streptophyta</taxon>
        <taxon>Embryophyta</taxon>
        <taxon>Tracheophyta</taxon>
        <taxon>Spermatophyta</taxon>
        <taxon>Magnoliopsida</taxon>
        <taxon>eudicotyledons</taxon>
        <taxon>Gunneridae</taxon>
        <taxon>Pentapetalae</taxon>
        <taxon>Caryophyllales</taxon>
        <taxon>Nepenthaceae</taxon>
        <taxon>Nepenthes</taxon>
    </lineage>
</organism>
<dbReference type="InterPro" id="IPR018108">
    <property type="entry name" value="MCP_transmembrane"/>
</dbReference>
<dbReference type="Proteomes" id="UP001279734">
    <property type="component" value="Unassembled WGS sequence"/>
</dbReference>
<reference evidence="6" key="1">
    <citation type="submission" date="2023-05" db="EMBL/GenBank/DDBJ databases">
        <title>Nepenthes gracilis genome sequencing.</title>
        <authorList>
            <person name="Fukushima K."/>
        </authorList>
    </citation>
    <scope>NUCLEOTIDE SEQUENCE</scope>
    <source>
        <strain evidence="6">SING2019-196</strain>
    </source>
</reference>
<dbReference type="SUPFAM" id="SSF103506">
    <property type="entry name" value="Mitochondrial carrier"/>
    <property type="match status" value="1"/>
</dbReference>
<keyword evidence="7" id="KW-1185">Reference proteome</keyword>
<name>A0AAD3SVW5_NEPGR</name>
<comment type="caution">
    <text evidence="6">The sequence shown here is derived from an EMBL/GenBank/DDBJ whole genome shotgun (WGS) entry which is preliminary data.</text>
</comment>
<evidence type="ECO:0000256" key="1">
    <source>
        <dbReference type="ARBA" id="ARBA00004141"/>
    </source>
</evidence>
<dbReference type="EMBL" id="BSYO01000018">
    <property type="protein sequence ID" value="GMH17582.1"/>
    <property type="molecule type" value="Genomic_DNA"/>
</dbReference>
<evidence type="ECO:0000256" key="2">
    <source>
        <dbReference type="ARBA" id="ARBA00022692"/>
    </source>
</evidence>
<feature type="region of interest" description="Disordered" evidence="4">
    <location>
        <begin position="1"/>
        <end position="25"/>
    </location>
</feature>
<dbReference type="Pfam" id="PF00153">
    <property type="entry name" value="Mito_carr"/>
    <property type="match status" value="1"/>
</dbReference>
<evidence type="ECO:0000313" key="6">
    <source>
        <dbReference type="EMBL" id="GMH17582.1"/>
    </source>
</evidence>
<evidence type="ECO:0000256" key="3">
    <source>
        <dbReference type="ARBA" id="ARBA00023136"/>
    </source>
</evidence>
<accession>A0AAD3SVW5</accession>
<sequence>MWTPVDAMSQRHMVPGNCNPTGTPGSSDIRNLNGAYAYKKIIKMDETKGLYSGFGISIITYVPSNMAWWASYSVAWC</sequence>
<keyword evidence="2 5" id="KW-0812">Transmembrane</keyword>
<feature type="transmembrane region" description="Helical" evidence="5">
    <location>
        <begin position="49"/>
        <end position="70"/>
    </location>
</feature>
<dbReference type="Gene3D" id="1.50.40.10">
    <property type="entry name" value="Mitochondrial carrier domain"/>
    <property type="match status" value="1"/>
</dbReference>
<protein>
    <submittedName>
        <fullName evidence="6">Uncharacterized protein</fullName>
    </submittedName>
</protein>